<accession>A0A2W5A743</accession>
<dbReference type="EMBL" id="QFNN01000074">
    <property type="protein sequence ID" value="PZO89047.1"/>
    <property type="molecule type" value="Genomic_DNA"/>
</dbReference>
<keyword evidence="2" id="KW-1133">Transmembrane helix</keyword>
<gene>
    <name evidence="3" type="ORF">DI623_11430</name>
</gene>
<feature type="region of interest" description="Disordered" evidence="1">
    <location>
        <begin position="62"/>
        <end position="113"/>
    </location>
</feature>
<feature type="transmembrane region" description="Helical" evidence="2">
    <location>
        <begin position="12"/>
        <end position="32"/>
    </location>
</feature>
<evidence type="ECO:0000256" key="1">
    <source>
        <dbReference type="SAM" id="MobiDB-lite"/>
    </source>
</evidence>
<reference evidence="3 4" key="1">
    <citation type="submission" date="2017-08" db="EMBL/GenBank/DDBJ databases">
        <title>Infants hospitalized years apart are colonized by the same room-sourced microbial strains.</title>
        <authorList>
            <person name="Brooks B."/>
            <person name="Olm M.R."/>
            <person name="Firek B.A."/>
            <person name="Baker R."/>
            <person name="Thomas B.C."/>
            <person name="Morowitz M.J."/>
            <person name="Banfield J.F."/>
        </authorList>
    </citation>
    <scope>NUCLEOTIDE SEQUENCE [LARGE SCALE GENOMIC DNA]</scope>
    <source>
        <strain evidence="3">S2_018_000_R2_101</strain>
    </source>
</reference>
<dbReference type="Proteomes" id="UP000249066">
    <property type="component" value="Unassembled WGS sequence"/>
</dbReference>
<protein>
    <submittedName>
        <fullName evidence="3">Uncharacterized protein</fullName>
    </submittedName>
</protein>
<evidence type="ECO:0000313" key="3">
    <source>
        <dbReference type="EMBL" id="PZO89047.1"/>
    </source>
</evidence>
<dbReference type="AlphaFoldDB" id="A0A2W5A743"/>
<sequence length="231" mass="23137">MGASIAKREKAISASATVLVHVAIAVALLLSWHAPISGSRHIGDGGLATFDLGKAGIVEDAADDVGGPVDAAPPSLPPPPPVETDNPDQIEPRQPLPGRAKVDAGGKAGSAAGGDDPYAYASLRNAAPPSAGSTEPTPLIAAIAAAFERTSAGPSGLASVTVEVDDRGQVVAARYESGGIGSVRGARLAGYFMGCPVGGPAGERHLALQLSSDADQMPPDQLMIDEKGCHI</sequence>
<feature type="compositionally biased region" description="Low complexity" evidence="1">
    <location>
        <begin position="64"/>
        <end position="73"/>
    </location>
</feature>
<organism evidence="3 4">
    <name type="scientific">Sphingomonas sanxanigenens</name>
    <dbReference type="NCBI Taxonomy" id="397260"/>
    <lineage>
        <taxon>Bacteria</taxon>
        <taxon>Pseudomonadati</taxon>
        <taxon>Pseudomonadota</taxon>
        <taxon>Alphaproteobacteria</taxon>
        <taxon>Sphingomonadales</taxon>
        <taxon>Sphingomonadaceae</taxon>
        <taxon>Sphingomonas</taxon>
    </lineage>
</organism>
<proteinExistence type="predicted"/>
<comment type="caution">
    <text evidence="3">The sequence shown here is derived from an EMBL/GenBank/DDBJ whole genome shotgun (WGS) entry which is preliminary data.</text>
</comment>
<keyword evidence="2" id="KW-0812">Transmembrane</keyword>
<evidence type="ECO:0000313" key="4">
    <source>
        <dbReference type="Proteomes" id="UP000249066"/>
    </source>
</evidence>
<evidence type="ECO:0000256" key="2">
    <source>
        <dbReference type="SAM" id="Phobius"/>
    </source>
</evidence>
<keyword evidence="2" id="KW-0472">Membrane</keyword>
<name>A0A2W5A743_9SPHN</name>